<dbReference type="OrthoDB" id="2421167at2759"/>
<dbReference type="InterPro" id="IPR012337">
    <property type="entry name" value="RNaseH-like_sf"/>
</dbReference>
<keyword evidence="3" id="KW-0808">Transferase</keyword>
<dbReference type="Proteomes" id="UP001152795">
    <property type="component" value="Unassembled WGS sequence"/>
</dbReference>
<evidence type="ECO:0000259" key="9">
    <source>
        <dbReference type="Pfam" id="PF03175"/>
    </source>
</evidence>
<accession>A0A7D9D5T6</accession>
<evidence type="ECO:0000256" key="4">
    <source>
        <dbReference type="ARBA" id="ARBA00022695"/>
    </source>
</evidence>
<comment type="similarity">
    <text evidence="1">Belongs to the DNA polymerase type-B family.</text>
</comment>
<proteinExistence type="inferred from homology"/>
<name>A0A7D9D5T6_PARCT</name>
<evidence type="ECO:0000256" key="7">
    <source>
        <dbReference type="ARBA" id="ARBA00023125"/>
    </source>
</evidence>
<keyword evidence="11" id="KW-1185">Reference proteome</keyword>
<dbReference type="SUPFAM" id="SSF56672">
    <property type="entry name" value="DNA/RNA polymerases"/>
    <property type="match status" value="1"/>
</dbReference>
<keyword evidence="7" id="KW-0238">DNA-binding</keyword>
<evidence type="ECO:0000313" key="11">
    <source>
        <dbReference type="Proteomes" id="UP001152795"/>
    </source>
</evidence>
<keyword evidence="5" id="KW-0235">DNA replication</keyword>
<dbReference type="EMBL" id="CACRXK020000029">
    <property type="protein sequence ID" value="CAB3977108.1"/>
    <property type="molecule type" value="Genomic_DNA"/>
</dbReference>
<keyword evidence="6" id="KW-0239">DNA-directed DNA polymerase</keyword>
<evidence type="ECO:0000256" key="3">
    <source>
        <dbReference type="ARBA" id="ARBA00022679"/>
    </source>
</evidence>
<evidence type="ECO:0000256" key="8">
    <source>
        <dbReference type="ARBA" id="ARBA00049244"/>
    </source>
</evidence>
<keyword evidence="4" id="KW-0548">Nucleotidyltransferase</keyword>
<dbReference type="EC" id="2.7.7.7" evidence="2"/>
<dbReference type="GO" id="GO:0006260">
    <property type="term" value="P:DNA replication"/>
    <property type="evidence" value="ECO:0007669"/>
    <property type="project" value="UniProtKB-KW"/>
</dbReference>
<dbReference type="GO" id="GO:0000166">
    <property type="term" value="F:nucleotide binding"/>
    <property type="evidence" value="ECO:0007669"/>
    <property type="project" value="InterPro"/>
</dbReference>
<gene>
    <name evidence="10" type="ORF">PACLA_8A042617</name>
</gene>
<feature type="domain" description="DNA-directed DNA polymerase family B mitochondria/virus" evidence="9">
    <location>
        <begin position="152"/>
        <end position="345"/>
    </location>
</feature>
<dbReference type="PANTHER" id="PTHR31511:SF12">
    <property type="entry name" value="RHO TERMINATION FACTOR N-TERMINAL DOMAIN-CONTAINING PROTEIN"/>
    <property type="match status" value="1"/>
</dbReference>
<dbReference type="SUPFAM" id="SSF53098">
    <property type="entry name" value="Ribonuclease H-like"/>
    <property type="match status" value="1"/>
</dbReference>
<comment type="caution">
    <text evidence="10">The sequence shown here is derived from an EMBL/GenBank/DDBJ whole genome shotgun (WGS) entry which is preliminary data.</text>
</comment>
<comment type="catalytic activity">
    <reaction evidence="8">
        <text>DNA(n) + a 2'-deoxyribonucleoside 5'-triphosphate = DNA(n+1) + diphosphate</text>
        <dbReference type="Rhea" id="RHEA:22508"/>
        <dbReference type="Rhea" id="RHEA-COMP:17339"/>
        <dbReference type="Rhea" id="RHEA-COMP:17340"/>
        <dbReference type="ChEBI" id="CHEBI:33019"/>
        <dbReference type="ChEBI" id="CHEBI:61560"/>
        <dbReference type="ChEBI" id="CHEBI:173112"/>
        <dbReference type="EC" id="2.7.7.7"/>
    </reaction>
</comment>
<dbReference type="Gene3D" id="3.90.1600.10">
    <property type="entry name" value="Palm domain of DNA polymerase"/>
    <property type="match status" value="1"/>
</dbReference>
<dbReference type="PANTHER" id="PTHR31511">
    <property type="entry name" value="PROTEIN CBG23764"/>
    <property type="match status" value="1"/>
</dbReference>
<evidence type="ECO:0000256" key="2">
    <source>
        <dbReference type="ARBA" id="ARBA00012417"/>
    </source>
</evidence>
<dbReference type="Pfam" id="PF03175">
    <property type="entry name" value="DNA_pol_B_2"/>
    <property type="match status" value="1"/>
</dbReference>
<evidence type="ECO:0000313" key="10">
    <source>
        <dbReference type="EMBL" id="CAB3977108.1"/>
    </source>
</evidence>
<sequence length="578" mass="66847">MPVPFVIYADFESILVPEERKVESKNPEDESSTDLYQTHKACSFGLKTVCHYDDKYSGEYKSYVGEDAALVFLKTVLKESFKCREMTDKIFRKRMVITPKEEAEFLVTRNCPICGNDLCEDRVRDHDHVTDKYRGAAHNICNLKYRITWKVPVVFHNLRGYDSHLIMQEIGKFKMNVNVIPNNMEKYISFSLGKNLVFIDSTQFMASSLEALVSNLSPEDFRIVGKRWKGEDFKLVTQKGVFPYEFVDDISKLNTEGLPSKDKFYSSLYESEVKEEDYQRAKRVWDHFKMKTMRDYHNLYMETDVLLLADVFENFRRTCLESYELGPAHYVSAPSLSWDAFLKKSGEEIELVSDMDMFQFFEKDDLLKLTASPCFQSHRIMNENLIVVKRMKEVLTLNKPCYVGMSILDLSKTLMYDFHYNTIKKKKYGNSSRLLFTDTDSLMYKLKTDDVYEEFKRIGEEQDCWDNSDYPNDSPYYSTHNKKVIGKFKDEAGGVPIIEFVGLRSKMYSYVKENGGGGMTAKGKRTVNSWNLSATTKMGTVEVVGSINQRSELISDGSVERGVCYLKGISKVVEEALE</sequence>
<dbReference type="InterPro" id="IPR023211">
    <property type="entry name" value="DNA_pol_palm_dom_sf"/>
</dbReference>
<evidence type="ECO:0000256" key="5">
    <source>
        <dbReference type="ARBA" id="ARBA00022705"/>
    </source>
</evidence>
<dbReference type="InterPro" id="IPR004868">
    <property type="entry name" value="DNA-dir_DNA_pol_B_mt/vir"/>
</dbReference>
<protein>
    <recommendedName>
        <fullName evidence="2">DNA-directed DNA polymerase</fullName>
        <ecNumber evidence="2">2.7.7.7</ecNumber>
    </recommendedName>
</protein>
<dbReference type="AlphaFoldDB" id="A0A7D9D5T6"/>
<evidence type="ECO:0000256" key="6">
    <source>
        <dbReference type="ARBA" id="ARBA00022932"/>
    </source>
</evidence>
<dbReference type="GO" id="GO:0003677">
    <property type="term" value="F:DNA binding"/>
    <property type="evidence" value="ECO:0007669"/>
    <property type="project" value="UniProtKB-KW"/>
</dbReference>
<reference evidence="10" key="1">
    <citation type="submission" date="2020-04" db="EMBL/GenBank/DDBJ databases">
        <authorList>
            <person name="Alioto T."/>
            <person name="Alioto T."/>
            <person name="Gomez Garrido J."/>
        </authorList>
    </citation>
    <scope>NUCLEOTIDE SEQUENCE</scope>
    <source>
        <strain evidence="10">A484AB</strain>
    </source>
</reference>
<organism evidence="10 11">
    <name type="scientific">Paramuricea clavata</name>
    <name type="common">Red gorgonian</name>
    <name type="synonym">Violescent sea-whip</name>
    <dbReference type="NCBI Taxonomy" id="317549"/>
    <lineage>
        <taxon>Eukaryota</taxon>
        <taxon>Metazoa</taxon>
        <taxon>Cnidaria</taxon>
        <taxon>Anthozoa</taxon>
        <taxon>Octocorallia</taxon>
        <taxon>Malacalcyonacea</taxon>
        <taxon>Plexauridae</taxon>
        <taxon>Paramuricea</taxon>
    </lineage>
</organism>
<dbReference type="InterPro" id="IPR043502">
    <property type="entry name" value="DNA/RNA_pol_sf"/>
</dbReference>
<evidence type="ECO:0000256" key="1">
    <source>
        <dbReference type="ARBA" id="ARBA00005755"/>
    </source>
</evidence>
<dbReference type="GO" id="GO:0003887">
    <property type="term" value="F:DNA-directed DNA polymerase activity"/>
    <property type="evidence" value="ECO:0007669"/>
    <property type="project" value="UniProtKB-KW"/>
</dbReference>